<dbReference type="InterPro" id="IPR006680">
    <property type="entry name" value="Amidohydro-rel"/>
</dbReference>
<dbReference type="Proteomes" id="UP000240527">
    <property type="component" value="Chromosome"/>
</dbReference>
<feature type="domain" description="Amidohydrolase-related" evidence="2">
    <location>
        <begin position="8"/>
        <end position="299"/>
    </location>
</feature>
<comment type="similarity">
    <text evidence="1">Belongs to the metallo-dependent hydrolases superfamily.</text>
</comment>
<evidence type="ECO:0000313" key="3">
    <source>
        <dbReference type="EMBL" id="AVQ01988.1"/>
    </source>
</evidence>
<gene>
    <name evidence="3" type="ORF">B7G68_09105</name>
</gene>
<dbReference type="PANTHER" id="PTHR43569">
    <property type="entry name" value="AMIDOHYDROLASE"/>
    <property type="match status" value="1"/>
</dbReference>
<keyword evidence="4" id="KW-1185">Reference proteome</keyword>
<proteinExistence type="inferred from homology"/>
<sequence>MAYSGPIVDAHMHLWDLSRHHYAWLQVPPPHNPAGDVSGIAGKDYGLDQYLNDVAGWRVVKAVHIECGLPPRDQLSETDWLQAIADARGYPQAIVAGACLDDPSVEGVLEAHATRPNVRGIRQIVNWHVDPLKTYTPRDLLKSPRWREGFGLLAKYGLSFDLQLYPLQMFDAARLAADHPDIPLIVNHAGMPTDRDTDGFLAWSAGLQALAGQPNVSIKVSNFGGVDRSWSAGSVEPFIHQILDDFGVERVMFASNFPVDRVHGPFGAHFAAFDYATRALSETERDAVFAANASRIYRI</sequence>
<dbReference type="SUPFAM" id="SSF51556">
    <property type="entry name" value="Metallo-dependent hydrolases"/>
    <property type="match status" value="1"/>
</dbReference>
<evidence type="ECO:0000256" key="1">
    <source>
        <dbReference type="ARBA" id="ARBA00038310"/>
    </source>
</evidence>
<name>A0ABN5ISJ8_9CAUL</name>
<evidence type="ECO:0000259" key="2">
    <source>
        <dbReference type="Pfam" id="PF04909"/>
    </source>
</evidence>
<dbReference type="PANTHER" id="PTHR43569:SF1">
    <property type="entry name" value="BLL3371 PROTEIN"/>
    <property type="match status" value="1"/>
</dbReference>
<dbReference type="EMBL" id="CP027850">
    <property type="protein sequence ID" value="AVQ01988.1"/>
    <property type="molecule type" value="Genomic_DNA"/>
</dbReference>
<dbReference type="InterPro" id="IPR052350">
    <property type="entry name" value="Metallo-dep_Lactonases"/>
</dbReference>
<organism evidence="3 4">
    <name type="scientific">Caulobacter segnis</name>
    <dbReference type="NCBI Taxonomy" id="88688"/>
    <lineage>
        <taxon>Bacteria</taxon>
        <taxon>Pseudomonadati</taxon>
        <taxon>Pseudomonadota</taxon>
        <taxon>Alphaproteobacteria</taxon>
        <taxon>Caulobacterales</taxon>
        <taxon>Caulobacteraceae</taxon>
        <taxon>Caulobacter</taxon>
    </lineage>
</organism>
<dbReference type="RefSeq" id="WP_013078906.1">
    <property type="nucleotide sequence ID" value="NZ_CP027850.1"/>
</dbReference>
<dbReference type="InterPro" id="IPR032466">
    <property type="entry name" value="Metal_Hydrolase"/>
</dbReference>
<dbReference type="Pfam" id="PF04909">
    <property type="entry name" value="Amidohydro_2"/>
    <property type="match status" value="1"/>
</dbReference>
<dbReference type="Gene3D" id="3.20.20.140">
    <property type="entry name" value="Metal-dependent hydrolases"/>
    <property type="match status" value="1"/>
</dbReference>
<protein>
    <submittedName>
        <fullName evidence="3">Amidohydrolase</fullName>
    </submittedName>
</protein>
<accession>A0ABN5ISJ8</accession>
<evidence type="ECO:0000313" key="4">
    <source>
        <dbReference type="Proteomes" id="UP000240527"/>
    </source>
</evidence>
<reference evidence="3 4" key="1">
    <citation type="journal article" date="2015" name="Biotechnol. Bioeng.">
        <title>Genome sequence and phenotypic characterization of Caulobacter segnis.</title>
        <authorList>
            <person name="Patel S."/>
            <person name="Fletcher B."/>
            <person name="Scott D.C."/>
            <person name="Ely B."/>
        </authorList>
    </citation>
    <scope>NUCLEOTIDE SEQUENCE [LARGE SCALE GENOMIC DNA]</scope>
    <source>
        <strain evidence="3 4">TK0059</strain>
    </source>
</reference>